<dbReference type="SUPFAM" id="SSF46689">
    <property type="entry name" value="Homeodomain-like"/>
    <property type="match status" value="1"/>
</dbReference>
<dbReference type="Pfam" id="PF00440">
    <property type="entry name" value="TetR_N"/>
    <property type="match status" value="1"/>
</dbReference>
<name>A0A3A9Z0C1_9ACTN</name>
<dbReference type="EMBL" id="RBAL01000007">
    <property type="protein sequence ID" value="RKN41610.1"/>
    <property type="molecule type" value="Genomic_DNA"/>
</dbReference>
<comment type="caution">
    <text evidence="6">The sequence shown here is derived from an EMBL/GenBank/DDBJ whole genome shotgun (WGS) entry which is preliminary data.</text>
</comment>
<keyword evidence="3" id="KW-0804">Transcription</keyword>
<accession>A0A3A9Z0C1</accession>
<proteinExistence type="predicted"/>
<evidence type="ECO:0000259" key="5">
    <source>
        <dbReference type="PROSITE" id="PS50977"/>
    </source>
</evidence>
<dbReference type="SUPFAM" id="SSF48498">
    <property type="entry name" value="Tetracyclin repressor-like, C-terminal domain"/>
    <property type="match status" value="1"/>
</dbReference>
<dbReference type="RefSeq" id="WP_120679421.1">
    <property type="nucleotide sequence ID" value="NZ_RBAL01000007.1"/>
</dbReference>
<reference evidence="6 7" key="1">
    <citation type="journal article" date="2014" name="Int. J. Syst. Evol. Microbiol.">
        <title>Streptomyces hoynatensis sp. nov., isolated from deep marine sediment.</title>
        <authorList>
            <person name="Veyisoglu A."/>
            <person name="Sahin N."/>
        </authorList>
    </citation>
    <scope>NUCLEOTIDE SEQUENCE [LARGE SCALE GENOMIC DNA]</scope>
    <source>
        <strain evidence="6 7">KCTC 29097</strain>
    </source>
</reference>
<evidence type="ECO:0000313" key="7">
    <source>
        <dbReference type="Proteomes" id="UP000272474"/>
    </source>
</evidence>
<dbReference type="PANTHER" id="PTHR30055:SF234">
    <property type="entry name" value="HTH-TYPE TRANSCRIPTIONAL REGULATOR BETI"/>
    <property type="match status" value="1"/>
</dbReference>
<keyword evidence="2 4" id="KW-0238">DNA-binding</keyword>
<dbReference type="PRINTS" id="PR00455">
    <property type="entry name" value="HTHTETR"/>
</dbReference>
<dbReference type="Gene3D" id="1.10.357.10">
    <property type="entry name" value="Tetracycline Repressor, domain 2"/>
    <property type="match status" value="1"/>
</dbReference>
<sequence>MSDTLADARPRLRADAARNRERILAAARETFVLHGPDAPLDEIARRAGVGNATLYRHFPDRASLTAHVLLYVNQRIIDNAQRAMEEQNDPFETLRGLVLNAAEERLGGLCSILAPALDAEDTRLRDSMRRMQEVTQQVIDRAHQSGQLRPDVDSGDLLLAISRLTLPLPGTRCGDALLTRRHLQIFLDGLRTPVRSTLPGEPKTLADLKGEFC</sequence>
<organism evidence="6 7">
    <name type="scientific">Streptomyces hoynatensis</name>
    <dbReference type="NCBI Taxonomy" id="1141874"/>
    <lineage>
        <taxon>Bacteria</taxon>
        <taxon>Bacillati</taxon>
        <taxon>Actinomycetota</taxon>
        <taxon>Actinomycetes</taxon>
        <taxon>Kitasatosporales</taxon>
        <taxon>Streptomycetaceae</taxon>
        <taxon>Streptomyces</taxon>
    </lineage>
</organism>
<dbReference type="GO" id="GO:0000976">
    <property type="term" value="F:transcription cis-regulatory region binding"/>
    <property type="evidence" value="ECO:0007669"/>
    <property type="project" value="TreeGrafter"/>
</dbReference>
<dbReference type="InterPro" id="IPR049445">
    <property type="entry name" value="TetR_SbtR-like_C"/>
</dbReference>
<evidence type="ECO:0000256" key="2">
    <source>
        <dbReference type="ARBA" id="ARBA00023125"/>
    </source>
</evidence>
<dbReference type="InterPro" id="IPR036271">
    <property type="entry name" value="Tet_transcr_reg_TetR-rel_C_sf"/>
</dbReference>
<evidence type="ECO:0000256" key="1">
    <source>
        <dbReference type="ARBA" id="ARBA00023015"/>
    </source>
</evidence>
<evidence type="ECO:0000313" key="6">
    <source>
        <dbReference type="EMBL" id="RKN41610.1"/>
    </source>
</evidence>
<dbReference type="GO" id="GO:0003700">
    <property type="term" value="F:DNA-binding transcription factor activity"/>
    <property type="evidence" value="ECO:0007669"/>
    <property type="project" value="TreeGrafter"/>
</dbReference>
<protein>
    <submittedName>
        <fullName evidence="6">TetR/AcrR family transcriptional regulator</fullName>
    </submittedName>
</protein>
<dbReference type="PANTHER" id="PTHR30055">
    <property type="entry name" value="HTH-TYPE TRANSCRIPTIONAL REGULATOR RUTR"/>
    <property type="match status" value="1"/>
</dbReference>
<gene>
    <name evidence="6" type="ORF">D7294_14010</name>
</gene>
<feature type="domain" description="HTH tetR-type" evidence="5">
    <location>
        <begin position="17"/>
        <end position="76"/>
    </location>
</feature>
<dbReference type="InterPro" id="IPR001647">
    <property type="entry name" value="HTH_TetR"/>
</dbReference>
<dbReference type="OrthoDB" id="3192968at2"/>
<dbReference type="InterPro" id="IPR009057">
    <property type="entry name" value="Homeodomain-like_sf"/>
</dbReference>
<evidence type="ECO:0000256" key="3">
    <source>
        <dbReference type="ARBA" id="ARBA00023163"/>
    </source>
</evidence>
<dbReference type="InterPro" id="IPR050109">
    <property type="entry name" value="HTH-type_TetR-like_transc_reg"/>
</dbReference>
<dbReference type="PROSITE" id="PS50977">
    <property type="entry name" value="HTH_TETR_2"/>
    <property type="match status" value="1"/>
</dbReference>
<dbReference type="AlphaFoldDB" id="A0A3A9Z0C1"/>
<dbReference type="Pfam" id="PF21597">
    <property type="entry name" value="TetR_C_43"/>
    <property type="match status" value="1"/>
</dbReference>
<evidence type="ECO:0000256" key="4">
    <source>
        <dbReference type="PROSITE-ProRule" id="PRU00335"/>
    </source>
</evidence>
<feature type="DNA-binding region" description="H-T-H motif" evidence="4">
    <location>
        <begin position="39"/>
        <end position="58"/>
    </location>
</feature>
<keyword evidence="1" id="KW-0805">Transcription regulation</keyword>
<dbReference type="Proteomes" id="UP000272474">
    <property type="component" value="Unassembled WGS sequence"/>
</dbReference>
<keyword evidence="7" id="KW-1185">Reference proteome</keyword>